<dbReference type="InterPro" id="IPR002048">
    <property type="entry name" value="EF_hand_dom"/>
</dbReference>
<feature type="region of interest" description="Disordered" evidence="2">
    <location>
        <begin position="36"/>
        <end position="67"/>
    </location>
</feature>
<evidence type="ECO:0000313" key="5">
    <source>
        <dbReference type="Proteomes" id="UP000435112"/>
    </source>
</evidence>
<dbReference type="EMBL" id="QXFU01001719">
    <property type="protein sequence ID" value="KAE8996753.1"/>
    <property type="molecule type" value="Genomic_DNA"/>
</dbReference>
<dbReference type="PROSITE" id="PS00018">
    <property type="entry name" value="EF_HAND_1"/>
    <property type="match status" value="2"/>
</dbReference>
<keyword evidence="1" id="KW-0106">Calcium</keyword>
<organism evidence="4 5">
    <name type="scientific">Phytophthora rubi</name>
    <dbReference type="NCBI Taxonomy" id="129364"/>
    <lineage>
        <taxon>Eukaryota</taxon>
        <taxon>Sar</taxon>
        <taxon>Stramenopiles</taxon>
        <taxon>Oomycota</taxon>
        <taxon>Peronosporomycetes</taxon>
        <taxon>Peronosporales</taxon>
        <taxon>Peronosporaceae</taxon>
        <taxon>Phytophthora</taxon>
    </lineage>
</organism>
<gene>
    <name evidence="4" type="ORF">PR002_g19230</name>
</gene>
<dbReference type="Pfam" id="PF13516">
    <property type="entry name" value="LRR_6"/>
    <property type="match status" value="3"/>
</dbReference>
<dbReference type="SMART" id="SM00054">
    <property type="entry name" value="EFh"/>
    <property type="match status" value="2"/>
</dbReference>
<comment type="caution">
    <text evidence="4">The sequence shown here is derived from an EMBL/GenBank/DDBJ whole genome shotgun (WGS) entry which is preliminary data.</text>
</comment>
<evidence type="ECO:0000256" key="1">
    <source>
        <dbReference type="ARBA" id="ARBA00022837"/>
    </source>
</evidence>
<dbReference type="InterPro" id="IPR001611">
    <property type="entry name" value="Leu-rich_rpt"/>
</dbReference>
<dbReference type="PROSITE" id="PS50222">
    <property type="entry name" value="EF_HAND_2"/>
    <property type="match status" value="2"/>
</dbReference>
<dbReference type="OrthoDB" id="186812at2759"/>
<dbReference type="InterPro" id="IPR018247">
    <property type="entry name" value="EF_Hand_1_Ca_BS"/>
</dbReference>
<reference evidence="4 5" key="1">
    <citation type="submission" date="2018-09" db="EMBL/GenBank/DDBJ databases">
        <title>Genomic investigation of the strawberry pathogen Phytophthora fragariae indicates pathogenicity is determined by transcriptional variation in three key races.</title>
        <authorList>
            <person name="Adams T.M."/>
            <person name="Armitage A.D."/>
            <person name="Sobczyk M.K."/>
            <person name="Bates H.J."/>
            <person name="Dunwell J.M."/>
            <person name="Nellist C.F."/>
            <person name="Harrison R.J."/>
        </authorList>
    </citation>
    <scope>NUCLEOTIDE SEQUENCE [LARGE SCALE GENOMIC DNA]</scope>
    <source>
        <strain evidence="4 5">SCRP324</strain>
    </source>
</reference>
<dbReference type="InterPro" id="IPR011992">
    <property type="entry name" value="EF-hand-dom_pair"/>
</dbReference>
<evidence type="ECO:0000313" key="4">
    <source>
        <dbReference type="EMBL" id="KAE8996753.1"/>
    </source>
</evidence>
<dbReference type="InterPro" id="IPR052394">
    <property type="entry name" value="LRR-containing"/>
</dbReference>
<dbReference type="CDD" id="cd00051">
    <property type="entry name" value="EFh"/>
    <property type="match status" value="1"/>
</dbReference>
<feature type="region of interest" description="Disordered" evidence="2">
    <location>
        <begin position="976"/>
        <end position="1002"/>
    </location>
</feature>
<name>A0A6A3JYD9_9STRA</name>
<dbReference type="SUPFAM" id="SSF47473">
    <property type="entry name" value="EF-hand"/>
    <property type="match status" value="1"/>
</dbReference>
<dbReference type="PANTHER" id="PTHR24114">
    <property type="entry name" value="LEUCINE RICH REPEAT FAMILY PROTEIN"/>
    <property type="match status" value="1"/>
</dbReference>
<dbReference type="PANTHER" id="PTHR24114:SF2">
    <property type="entry name" value="F-BOX DOMAIN-CONTAINING PROTEIN-RELATED"/>
    <property type="match status" value="1"/>
</dbReference>
<dbReference type="Proteomes" id="UP000435112">
    <property type="component" value="Unassembled WGS sequence"/>
</dbReference>
<feature type="compositionally biased region" description="Polar residues" evidence="2">
    <location>
        <begin position="1"/>
        <end position="16"/>
    </location>
</feature>
<dbReference type="SUPFAM" id="SSF52047">
    <property type="entry name" value="RNI-like"/>
    <property type="match status" value="1"/>
</dbReference>
<proteinExistence type="predicted"/>
<feature type="domain" description="EF-hand" evidence="3">
    <location>
        <begin position="652"/>
        <end position="687"/>
    </location>
</feature>
<evidence type="ECO:0000259" key="3">
    <source>
        <dbReference type="PROSITE" id="PS50222"/>
    </source>
</evidence>
<dbReference type="Pfam" id="PF13499">
    <property type="entry name" value="EF-hand_7"/>
    <property type="match status" value="1"/>
</dbReference>
<dbReference type="SMART" id="SM00368">
    <property type="entry name" value="LRR_RI"/>
    <property type="match status" value="6"/>
</dbReference>
<accession>A0A6A3JYD9</accession>
<sequence>MARQSVTGCTRSPRQGSDSEQHSVIEIARGLTRKSSELPEFGALSCKDAPPAENSPSTPVSPERERDKWDISRINKHWAIDPELKRSLPVLARAKRAENESASNKFLRLSKLPLPALPSPDPLLLDLATPRRGGRSVSQRAVTVDAETKVKYFGKAAKSECYAIFRQLATQRYFSVEPLSEFLAEQERTRPLHGVRDEDSNPAVPSLPIEPINNSHKQHLGVSQPLSSQRNGVSSVLGGDPFTARHKFTSLCLERDLPPCIRLIIRQYFSPEINVSHMAIGDDLACVFAACLVDLPMVTGLNARNNRLRDRGLQALVDVVVTKSDLYHLDLSENKVDSHAAHALASYLGSASCRLQTLRLASADVDDDELVPFAKALHSNKSLQTLDVSRNSVGSSEHLNVVRPSVTTGGEALATMLSINSTLTSLDLSWNYLRLAGAVDIGKALAYNSGLRELNLAYNALGNAGAQAVGDALLSNTTLQRLNMSHNNIPAQGALAIASALKINYALPLTELALGGNPLGNMGGRALLHAAAACADKKKLSVSLEGCNFDASGDGDGSFDPADPTGSYDLNMEIPYERAVALELLRVANTKQGCKFLSIVHTSSINKQRRNIRVELHETRDGLEARRRLLKTAGILTDVEAPSARELVSRRLDRDSLKELFHELDKDESGFIDESELRVGMRKLGLQFREDDVPRYVALYDLDGTGTIEMDEFVELMESFNLDEIDGGFARECVDVETNLPFEIPTEGRLQLDFVDLHVSLGNDSAQSDASVERLIENISSSKNKTQMLFMAKAGLVFKAHEAQLLLEAVRDVCDTSQAVVALLPHIVDPRNAYTLMEHNLSSADRLRVQHIMGQALQPMLGLASGHYRIDLSNDMDRITLRKLVENSNRTAFLRKKAGVKDTSQHTNYHGFRNEVLHGKSFILEPKFLDTAPKFGYLELDYVQLGRAPGHALSTKRFEQMLQLCQLDRMGPGMGVATHPTPSASRVVKGTRETRKSVSTPSQLSIPAESVFPPQRPFTHNTFDEYEKMNTLRNYIDFGAGLNRSIELTPLPAEDVVPIKIDSEDETVDDFGLRSVTASIGTEEKLQPSNENPIDGESGGFERVATPAIPVAPNVCTARRLLFNIQWCLSTRWITVQQAIRLLSVWPAAFSTSRCDVVCTIFDRVTDLHNFSGVLSALTDEEAAQALYRLGMLNVLTPLWPDNYYELALSRYEEREVAKALVRLAIDEPGENWQKETFGWSRDEKIPGWELNYSWLKDGGFPEKGYLSLEYYSGADKGCGPVWPTRRELAVHTLCGLPDNIDAFEMQIDSLSMRNVVQRQHSN</sequence>
<dbReference type="Gene3D" id="3.80.10.10">
    <property type="entry name" value="Ribonuclease Inhibitor"/>
    <property type="match status" value="1"/>
</dbReference>
<dbReference type="GO" id="GO:0005509">
    <property type="term" value="F:calcium ion binding"/>
    <property type="evidence" value="ECO:0007669"/>
    <property type="project" value="InterPro"/>
</dbReference>
<evidence type="ECO:0000256" key="2">
    <source>
        <dbReference type="SAM" id="MobiDB-lite"/>
    </source>
</evidence>
<dbReference type="InterPro" id="IPR032675">
    <property type="entry name" value="LRR_dom_sf"/>
</dbReference>
<protein>
    <recommendedName>
        <fullName evidence="3">EF-hand domain-containing protein</fullName>
    </recommendedName>
</protein>
<feature type="domain" description="EF-hand" evidence="3">
    <location>
        <begin position="688"/>
        <end position="723"/>
    </location>
</feature>
<feature type="region of interest" description="Disordered" evidence="2">
    <location>
        <begin position="1"/>
        <end position="22"/>
    </location>
</feature>
<dbReference type="Gene3D" id="1.10.238.10">
    <property type="entry name" value="EF-hand"/>
    <property type="match status" value="1"/>
</dbReference>